<feature type="non-terminal residue" evidence="1">
    <location>
        <position position="359"/>
    </location>
</feature>
<keyword evidence="2" id="KW-1185">Reference proteome</keyword>
<comment type="caution">
    <text evidence="1">The sequence shown here is derived from an EMBL/GenBank/DDBJ whole genome shotgun (WGS) entry which is preliminary data.</text>
</comment>
<sequence>MTKSSKKNVLYVGSFSELDFNTDNVTVDFEHIHNNNVKPLSLYSEKKFATWELCETFLNEWAKFQGFHIIKDRVQYDNEETYQHFLNDFYCYRNSLSKNAFEKYFNNLIQDFSNAKSYLEYLYKSKDHWAHCFIKYKFTGSMIATSHIESVNGCLKNFVLLRKQYQLRFVILDNLYFDYRFWCAAIPNAQNQDKVNFLFTKVDQCLQQYLKPTILKILYDQINQLVYYTANKISQQDIKTNENLLEIQEDSVNKPQTTLDQIIEFVGLHNYSTDITGSEEPFLMADKFIQDMITSLNNSSISYLYLFKEEKADFKNLNPQLQNPKKCKEKDHPLGTKRLKSFCEAIKSKVKQQYRCKKC</sequence>
<accession>A0ABN7WBP9</accession>
<protein>
    <submittedName>
        <fullName evidence="1">41916_t:CDS:1</fullName>
    </submittedName>
</protein>
<organism evidence="1 2">
    <name type="scientific">Gigaspora margarita</name>
    <dbReference type="NCBI Taxonomy" id="4874"/>
    <lineage>
        <taxon>Eukaryota</taxon>
        <taxon>Fungi</taxon>
        <taxon>Fungi incertae sedis</taxon>
        <taxon>Mucoromycota</taxon>
        <taxon>Glomeromycotina</taxon>
        <taxon>Glomeromycetes</taxon>
        <taxon>Diversisporales</taxon>
        <taxon>Gigasporaceae</taxon>
        <taxon>Gigaspora</taxon>
    </lineage>
</organism>
<gene>
    <name evidence="1" type="ORF">GMARGA_LOCUS29058</name>
</gene>
<evidence type="ECO:0000313" key="2">
    <source>
        <dbReference type="Proteomes" id="UP000789901"/>
    </source>
</evidence>
<reference evidence="1 2" key="1">
    <citation type="submission" date="2021-06" db="EMBL/GenBank/DDBJ databases">
        <authorList>
            <person name="Kallberg Y."/>
            <person name="Tangrot J."/>
            <person name="Rosling A."/>
        </authorList>
    </citation>
    <scope>NUCLEOTIDE SEQUENCE [LARGE SCALE GENOMIC DNA]</scope>
    <source>
        <strain evidence="1 2">120-4 pot B 10/14</strain>
    </source>
</reference>
<name>A0ABN7WBP9_GIGMA</name>
<evidence type="ECO:0000313" key="1">
    <source>
        <dbReference type="EMBL" id="CAG8826218.1"/>
    </source>
</evidence>
<dbReference type="EMBL" id="CAJVQB010038424">
    <property type="protein sequence ID" value="CAG8826218.1"/>
    <property type="molecule type" value="Genomic_DNA"/>
</dbReference>
<proteinExistence type="predicted"/>
<dbReference type="Proteomes" id="UP000789901">
    <property type="component" value="Unassembled WGS sequence"/>
</dbReference>